<dbReference type="KEGG" id="lha:LHA_1394"/>
<dbReference type="PANTHER" id="PTHR42873:SF1">
    <property type="entry name" value="S-ADENOSYLMETHIONINE-DEPENDENT METHYLTRANSFERASE DOMAIN-CONTAINING PROTEIN"/>
    <property type="match status" value="1"/>
</dbReference>
<evidence type="ECO:0000256" key="1">
    <source>
        <dbReference type="ARBA" id="ARBA00004496"/>
    </source>
</evidence>
<keyword evidence="11" id="KW-1185">Reference proteome</keyword>
<dbReference type="OrthoDB" id="9805492at2"/>
<evidence type="ECO:0000256" key="7">
    <source>
        <dbReference type="ARBA" id="ARBA00038091"/>
    </source>
</evidence>
<dbReference type="Gene3D" id="2.30.130.10">
    <property type="entry name" value="PUA domain"/>
    <property type="match status" value="1"/>
</dbReference>
<evidence type="ECO:0000313" key="11">
    <source>
        <dbReference type="Proteomes" id="UP000032803"/>
    </source>
</evidence>
<dbReference type="HOGENOM" id="CLU_014042_0_0_6"/>
<dbReference type="InterPro" id="IPR019614">
    <property type="entry name" value="SAM-dep_methyl-trfase"/>
</dbReference>
<dbReference type="PATRIC" id="fig|449.7.peg.612"/>
<dbReference type="Gene3D" id="3.30.750.80">
    <property type="entry name" value="RNA methyltransferase domain (HRMD) like"/>
    <property type="match status" value="1"/>
</dbReference>
<dbReference type="Pfam" id="PF17785">
    <property type="entry name" value="PUA_3"/>
    <property type="match status" value="1"/>
</dbReference>
<evidence type="ECO:0000256" key="3">
    <source>
        <dbReference type="ARBA" id="ARBA00022552"/>
    </source>
</evidence>
<dbReference type="InterPro" id="IPR015947">
    <property type="entry name" value="PUA-like_sf"/>
</dbReference>
<dbReference type="GO" id="GO:0032259">
    <property type="term" value="P:methylation"/>
    <property type="evidence" value="ECO:0007669"/>
    <property type="project" value="UniProtKB-KW"/>
</dbReference>
<feature type="domain" description="S-adenosylmethionine-dependent methyltransferase" evidence="8">
    <location>
        <begin position="182"/>
        <end position="338"/>
    </location>
</feature>
<dbReference type="InterPro" id="IPR029063">
    <property type="entry name" value="SAM-dependent_MTases_sf"/>
</dbReference>
<dbReference type="Pfam" id="PF10672">
    <property type="entry name" value="Methyltrans_SAM"/>
    <property type="match status" value="1"/>
</dbReference>
<dbReference type="CDD" id="cd02440">
    <property type="entry name" value="AdoMet_MTases"/>
    <property type="match status" value="1"/>
</dbReference>
<dbReference type="SUPFAM" id="SSF53335">
    <property type="entry name" value="S-adenosyl-L-methionine-dependent methyltransferases"/>
    <property type="match status" value="1"/>
</dbReference>
<accession>A0A0A8UTL5</accession>
<evidence type="ECO:0000256" key="6">
    <source>
        <dbReference type="ARBA" id="ARBA00022691"/>
    </source>
</evidence>
<dbReference type="InterPro" id="IPR041532">
    <property type="entry name" value="RlmI-like_PUA"/>
</dbReference>
<name>A0A0A8UTL5_LEGHA</name>
<comment type="subcellular location">
    <subcellularLocation>
        <location evidence="1">Cytoplasm</location>
    </subcellularLocation>
</comment>
<dbReference type="PANTHER" id="PTHR42873">
    <property type="entry name" value="RIBOSOMAL RNA LARGE SUBUNIT METHYLTRANSFERASE"/>
    <property type="match status" value="1"/>
</dbReference>
<evidence type="ECO:0000256" key="4">
    <source>
        <dbReference type="ARBA" id="ARBA00022603"/>
    </source>
</evidence>
<gene>
    <name evidence="10" type="ORF">LHA_1394</name>
</gene>
<comment type="similarity">
    <text evidence="7">Belongs to the methyltransferase superfamily. RlmI family.</text>
</comment>
<dbReference type="RefSeq" id="WP_045105814.1">
    <property type="nucleotide sequence ID" value="NZ_LN681225.1"/>
</dbReference>
<proteinExistence type="inferred from homology"/>
<dbReference type="PROSITE" id="PS50890">
    <property type="entry name" value="PUA"/>
    <property type="match status" value="1"/>
</dbReference>
<dbReference type="STRING" id="449.LHA_1394"/>
<evidence type="ECO:0000256" key="5">
    <source>
        <dbReference type="ARBA" id="ARBA00022679"/>
    </source>
</evidence>
<evidence type="ECO:0000259" key="8">
    <source>
        <dbReference type="Pfam" id="PF10672"/>
    </source>
</evidence>
<keyword evidence="3" id="KW-0698">rRNA processing</keyword>
<dbReference type="EMBL" id="LN681225">
    <property type="protein sequence ID" value="CEK10437.1"/>
    <property type="molecule type" value="Genomic_DNA"/>
</dbReference>
<dbReference type="Proteomes" id="UP000032803">
    <property type="component" value="Chromosome I"/>
</dbReference>
<feature type="domain" description="RlmI-like PUA" evidence="9">
    <location>
        <begin position="5"/>
        <end position="66"/>
    </location>
</feature>
<dbReference type="Gene3D" id="3.40.50.150">
    <property type="entry name" value="Vaccinia Virus protein VP39"/>
    <property type="match status" value="1"/>
</dbReference>
<keyword evidence="6" id="KW-0949">S-adenosyl-L-methionine</keyword>
<dbReference type="SUPFAM" id="SSF88697">
    <property type="entry name" value="PUA domain-like"/>
    <property type="match status" value="1"/>
</dbReference>
<dbReference type="InterPro" id="IPR036974">
    <property type="entry name" value="PUA_sf"/>
</dbReference>
<evidence type="ECO:0000313" key="10">
    <source>
        <dbReference type="EMBL" id="CEK10437.1"/>
    </source>
</evidence>
<keyword evidence="5 10" id="KW-0808">Transferase</keyword>
<dbReference type="CDD" id="cd11572">
    <property type="entry name" value="RlmI_M_like"/>
    <property type="match status" value="1"/>
</dbReference>
<dbReference type="AlphaFoldDB" id="A0A0A8UTL5"/>
<protein>
    <submittedName>
        <fullName evidence="10">SAM-dependent methyltransferase</fullName>
    </submittedName>
</protein>
<dbReference type="GO" id="GO:0003723">
    <property type="term" value="F:RNA binding"/>
    <property type="evidence" value="ECO:0007669"/>
    <property type="project" value="InterPro"/>
</dbReference>
<organism evidence="10 11">
    <name type="scientific">Legionella hackeliae</name>
    <dbReference type="NCBI Taxonomy" id="449"/>
    <lineage>
        <taxon>Bacteria</taxon>
        <taxon>Pseudomonadati</taxon>
        <taxon>Pseudomonadota</taxon>
        <taxon>Gammaproteobacteria</taxon>
        <taxon>Legionellales</taxon>
        <taxon>Legionellaceae</taxon>
        <taxon>Legionella</taxon>
    </lineage>
</organism>
<dbReference type="CDD" id="cd21153">
    <property type="entry name" value="PUA_RlmI"/>
    <property type="match status" value="1"/>
</dbReference>
<keyword evidence="4 10" id="KW-0489">Methyltransferase</keyword>
<reference evidence="11" key="1">
    <citation type="submission" date="2014-09" db="EMBL/GenBank/DDBJ databases">
        <authorList>
            <person name="Gomez-Valero L."/>
        </authorList>
    </citation>
    <scope>NUCLEOTIDE SEQUENCE [LARGE SCALE GENOMIC DNA]</scope>
    <source>
        <strain evidence="11">ATCC35250</strain>
    </source>
</reference>
<keyword evidence="2" id="KW-0963">Cytoplasm</keyword>
<evidence type="ECO:0000259" key="9">
    <source>
        <dbReference type="Pfam" id="PF17785"/>
    </source>
</evidence>
<dbReference type="GO" id="GO:0005737">
    <property type="term" value="C:cytoplasm"/>
    <property type="evidence" value="ECO:0007669"/>
    <property type="project" value="UniProtKB-SubCell"/>
</dbReference>
<dbReference type="GO" id="GO:0008168">
    <property type="term" value="F:methyltransferase activity"/>
    <property type="evidence" value="ECO:0007669"/>
    <property type="project" value="UniProtKB-KW"/>
</dbReference>
<dbReference type="GO" id="GO:0006364">
    <property type="term" value="P:rRNA processing"/>
    <property type="evidence" value="ECO:0007669"/>
    <property type="project" value="UniProtKB-KW"/>
</dbReference>
<sequence>MTSAIYLNKAKQNAIKRGHPWIFPKAIAKTNGKLITGQLVDVFSAEGELLGAGVYNEHSLYRVRVLALNGEKIDTTSLTSIIKYRLAQALAIRKQLNLPNEHTNAYRLLNSEADGLSGLTIDRFNQMTVVASSAYWVEANKEIISKCISEQLPGEVIWLAQTKPLAQDGWKQTSEETTSSNTQVLEEGVIYQIDFSQAQKTGLFLDQRDNHKRIAALSKGKRVLDLYCYTGGFALHAAKAGASKVTAIDSSGQAILQARQNAELNHIKTIDFIEADARDYLGCAGDYDVVILDPPKLVPSQQHLQRAKNYYRFLHREVFKAMRSGTLLLTCNCSSALSTEEFSALVTSQAAAVGKNARVLGIFGPASCHPTLPAFPEGNYLTAVLLAIV</sequence>
<evidence type="ECO:0000256" key="2">
    <source>
        <dbReference type="ARBA" id="ARBA00022490"/>
    </source>
</evidence>